<accession>A0A1G4BJ67</accession>
<dbReference type="PANTHER" id="PTHR14305">
    <property type="entry name" value="E3 UBIQUITIN-PROTEIN LIGASE CCNB1IP1"/>
    <property type="match status" value="1"/>
</dbReference>
<feature type="region of interest" description="Disordered" evidence="1">
    <location>
        <begin position="301"/>
        <end position="361"/>
    </location>
</feature>
<dbReference type="AlphaFoldDB" id="A0A1G4BJ67"/>
<dbReference type="GO" id="GO:0000795">
    <property type="term" value="C:synaptonemal complex"/>
    <property type="evidence" value="ECO:0007669"/>
    <property type="project" value="InterPro"/>
</dbReference>
<feature type="compositionally biased region" description="Basic residues" evidence="1">
    <location>
        <begin position="338"/>
        <end position="352"/>
    </location>
</feature>
<organism evidence="2 3">
    <name type="scientific">Colletotrichum orchidophilum</name>
    <dbReference type="NCBI Taxonomy" id="1209926"/>
    <lineage>
        <taxon>Eukaryota</taxon>
        <taxon>Fungi</taxon>
        <taxon>Dikarya</taxon>
        <taxon>Ascomycota</taxon>
        <taxon>Pezizomycotina</taxon>
        <taxon>Sordariomycetes</taxon>
        <taxon>Hypocreomycetidae</taxon>
        <taxon>Glomerellales</taxon>
        <taxon>Glomerellaceae</taxon>
        <taxon>Colletotrichum</taxon>
    </lineage>
</organism>
<reference evidence="2 3" key="1">
    <citation type="submission" date="2016-09" db="EMBL/GenBank/DDBJ databases">
        <authorList>
            <person name="Capua I."/>
            <person name="De Benedictis P."/>
            <person name="Joannis T."/>
            <person name="Lombin L.H."/>
            <person name="Cattoli G."/>
        </authorList>
    </citation>
    <scope>NUCLEOTIDE SEQUENCE [LARGE SCALE GENOMIC DNA]</scope>
    <source>
        <strain evidence="2 3">IMI 309357</strain>
    </source>
</reference>
<gene>
    <name evidence="2" type="ORF">CORC01_03181</name>
</gene>
<dbReference type="Proteomes" id="UP000176998">
    <property type="component" value="Unassembled WGS sequence"/>
</dbReference>
<dbReference type="STRING" id="1209926.A0A1G4BJ67"/>
<dbReference type="OrthoDB" id="441210at2759"/>
<evidence type="ECO:0000313" key="2">
    <source>
        <dbReference type="EMBL" id="OHF01425.1"/>
    </source>
</evidence>
<evidence type="ECO:0000313" key="3">
    <source>
        <dbReference type="Proteomes" id="UP000176998"/>
    </source>
</evidence>
<dbReference type="GeneID" id="34556341"/>
<evidence type="ECO:0008006" key="4">
    <source>
        <dbReference type="Google" id="ProtNLM"/>
    </source>
</evidence>
<protein>
    <recommendedName>
        <fullName evidence="4">E3 ubiquitin-protein ligase CCNB1IP1</fullName>
    </recommendedName>
</protein>
<feature type="compositionally biased region" description="Polar residues" evidence="1">
    <location>
        <begin position="301"/>
        <end position="320"/>
    </location>
</feature>
<dbReference type="GO" id="GO:0007131">
    <property type="term" value="P:reciprocal meiotic recombination"/>
    <property type="evidence" value="ECO:0007669"/>
    <property type="project" value="InterPro"/>
</dbReference>
<dbReference type="RefSeq" id="XP_022478567.1">
    <property type="nucleotide sequence ID" value="XM_022614831.1"/>
</dbReference>
<keyword evidence="3" id="KW-1185">Reference proteome</keyword>
<dbReference type="EMBL" id="MJBS01000019">
    <property type="protein sequence ID" value="OHF01425.1"/>
    <property type="molecule type" value="Genomic_DNA"/>
</dbReference>
<comment type="caution">
    <text evidence="2">The sequence shown here is derived from an EMBL/GenBank/DDBJ whole genome shotgun (WGS) entry which is preliminary data.</text>
</comment>
<name>A0A1G4BJ67_9PEZI</name>
<dbReference type="GO" id="GO:0061630">
    <property type="term" value="F:ubiquitin protein ligase activity"/>
    <property type="evidence" value="ECO:0007669"/>
    <property type="project" value="InterPro"/>
</dbReference>
<proteinExistence type="predicted"/>
<sequence>MSVFLPTNTPDTQTPFTYAEFLHPPSRIIAFAIAVRKGSIELPQTSPADVHVFCVECSRRHGLTGQAPDRRKLCPACECQLNNPDDAVVTNLNLTEDYKTSVLSGLSPNIIMECTGRALSFWAYQTTQEVIYQRYLEKTLTEKLKTLNKKFEKTVGDANTDILGLQEKIRDDYDDMRRKHEELAHSYQDKCRKLTQVQELYDKVKRKAELGQMEAAASDAVDSNLHGRILHTVMRIPTSGRTEGISEGLLAEEALGHYGKTEFGQSLGLRKFNVQALLPQHLIICSILDTSDGSRTQYGVMSRSGQTWSTQRPSPTTWSTRGGGQCYSGTGQESPKTMPKKRKTLQKPKRPGAKSDEKDKRFGVKWLQAAAHKLVHWWRQRRGGRNLAERRERPRLTMSSPVHFISNQTAGGYSAVPVLPEPGSVAIDASKLGLQWEALGAHPIWRTGESEDGR</sequence>
<dbReference type="InterPro" id="IPR042448">
    <property type="entry name" value="CCNB1IP1"/>
</dbReference>
<evidence type="ECO:0000256" key="1">
    <source>
        <dbReference type="SAM" id="MobiDB-lite"/>
    </source>
</evidence>
<dbReference type="PANTHER" id="PTHR14305:SF0">
    <property type="entry name" value="E3 UBIQUITIN-PROTEIN LIGASE CCNB1IP1"/>
    <property type="match status" value="1"/>
</dbReference>